<accession>A0A2M8LYW4</accession>
<protein>
    <submittedName>
        <fullName evidence="1">Uncharacterized protein</fullName>
    </submittedName>
</protein>
<organism evidence="1 2">
    <name type="scientific">Streptomyces carminius</name>
    <dbReference type="NCBI Taxonomy" id="2665496"/>
    <lineage>
        <taxon>Bacteria</taxon>
        <taxon>Bacillati</taxon>
        <taxon>Actinomycetota</taxon>
        <taxon>Actinomycetes</taxon>
        <taxon>Kitasatosporales</taxon>
        <taxon>Streptomycetaceae</taxon>
        <taxon>Streptomyces</taxon>
    </lineage>
</organism>
<sequence>MITLVKSDVTGQTATFHRFEGGALYKFTDADETIHVQPTYLGQPEREAVTISLGSPTDRSGYRLTGLSVGDYLLTGVVMCAGPGLTPCPHPQAPTDYPLPDIQDEATRADAADLLCEIAQHFYSLAR</sequence>
<dbReference type="Proteomes" id="UP000230407">
    <property type="component" value="Unassembled WGS sequence"/>
</dbReference>
<evidence type="ECO:0000313" key="1">
    <source>
        <dbReference type="EMBL" id="PJE97114.1"/>
    </source>
</evidence>
<evidence type="ECO:0000313" key="2">
    <source>
        <dbReference type="Proteomes" id="UP000230407"/>
    </source>
</evidence>
<dbReference type="RefSeq" id="WP_100202316.1">
    <property type="nucleotide sequence ID" value="NZ_PGGW01000049.1"/>
</dbReference>
<gene>
    <name evidence="1" type="ORF">CUT44_14120</name>
</gene>
<comment type="caution">
    <text evidence="1">The sequence shown here is derived from an EMBL/GenBank/DDBJ whole genome shotgun (WGS) entry which is preliminary data.</text>
</comment>
<reference evidence="1 2" key="1">
    <citation type="submission" date="2017-11" db="EMBL/GenBank/DDBJ databases">
        <title>Streptomyces carmine sp. nov., a novel actinomycete isolated from Sophora alopecuroides in Xinjiang, China.</title>
        <authorList>
            <person name="Wang Y."/>
            <person name="Luo X."/>
            <person name="Wan C."/>
            <person name="Zhang L."/>
        </authorList>
    </citation>
    <scope>NUCLEOTIDE SEQUENCE [LARGE SCALE GENOMIC DNA]</scope>
    <source>
        <strain evidence="1 2">TRM SA0054</strain>
    </source>
</reference>
<proteinExistence type="predicted"/>
<dbReference type="AlphaFoldDB" id="A0A2M8LYW4"/>
<keyword evidence="2" id="KW-1185">Reference proteome</keyword>
<name>A0A2M8LYW4_9ACTN</name>
<dbReference type="EMBL" id="PGGW01000049">
    <property type="protein sequence ID" value="PJE97114.1"/>
    <property type="molecule type" value="Genomic_DNA"/>
</dbReference>